<comment type="subcellular location">
    <subcellularLocation>
        <location evidence="1">Cell membrane</location>
        <topology evidence="1">Multi-pass membrane protein</topology>
    </subcellularLocation>
</comment>
<dbReference type="PANTHER" id="PTHR30572">
    <property type="entry name" value="MEMBRANE COMPONENT OF TRANSPORTER-RELATED"/>
    <property type="match status" value="1"/>
</dbReference>
<comment type="similarity">
    <text evidence="6">Belongs to the ABC-4 integral membrane protein family.</text>
</comment>
<dbReference type="OrthoDB" id="3223244at2"/>
<dbReference type="Proteomes" id="UP000184111">
    <property type="component" value="Unassembled WGS sequence"/>
</dbReference>
<dbReference type="AlphaFoldDB" id="A0A1M6WW76"/>
<dbReference type="InterPro" id="IPR003838">
    <property type="entry name" value="ABC3_permease_C"/>
</dbReference>
<evidence type="ECO:0000256" key="4">
    <source>
        <dbReference type="ARBA" id="ARBA00022989"/>
    </source>
</evidence>
<evidence type="ECO:0000313" key="9">
    <source>
        <dbReference type="EMBL" id="SHK97916.1"/>
    </source>
</evidence>
<evidence type="ECO:0000256" key="3">
    <source>
        <dbReference type="ARBA" id="ARBA00022692"/>
    </source>
</evidence>
<feature type="transmembrane region" description="Helical" evidence="7">
    <location>
        <begin position="353"/>
        <end position="375"/>
    </location>
</feature>
<feature type="transmembrane region" description="Helical" evidence="7">
    <location>
        <begin position="263"/>
        <end position="284"/>
    </location>
</feature>
<dbReference type="Pfam" id="PF02687">
    <property type="entry name" value="FtsX"/>
    <property type="match status" value="2"/>
</dbReference>
<dbReference type="GO" id="GO:0005886">
    <property type="term" value="C:plasma membrane"/>
    <property type="evidence" value="ECO:0007669"/>
    <property type="project" value="UniProtKB-SubCell"/>
</dbReference>
<evidence type="ECO:0000256" key="5">
    <source>
        <dbReference type="ARBA" id="ARBA00023136"/>
    </source>
</evidence>
<dbReference type="PROSITE" id="PS51257">
    <property type="entry name" value="PROKAR_LIPOPROTEIN"/>
    <property type="match status" value="1"/>
</dbReference>
<evidence type="ECO:0000256" key="2">
    <source>
        <dbReference type="ARBA" id="ARBA00022475"/>
    </source>
</evidence>
<feature type="transmembrane region" description="Helical" evidence="7">
    <location>
        <begin position="717"/>
        <end position="739"/>
    </location>
</feature>
<keyword evidence="5 7" id="KW-0472">Membrane</keyword>
<dbReference type="STRING" id="310782.SAMN05216499_102231"/>
<protein>
    <submittedName>
        <fullName evidence="9">Putative ABC transport system permease protein</fullName>
    </submittedName>
</protein>
<evidence type="ECO:0000256" key="1">
    <source>
        <dbReference type="ARBA" id="ARBA00004651"/>
    </source>
</evidence>
<keyword evidence="2" id="KW-1003">Cell membrane</keyword>
<evidence type="ECO:0000256" key="6">
    <source>
        <dbReference type="ARBA" id="ARBA00038076"/>
    </source>
</evidence>
<keyword evidence="3 7" id="KW-0812">Transmembrane</keyword>
<dbReference type="PANTHER" id="PTHR30572:SF4">
    <property type="entry name" value="ABC TRANSPORTER PERMEASE YTRF"/>
    <property type="match status" value="1"/>
</dbReference>
<feature type="transmembrane region" description="Helical" evidence="7">
    <location>
        <begin position="481"/>
        <end position="500"/>
    </location>
</feature>
<feature type="transmembrane region" description="Helical" evidence="7">
    <location>
        <begin position="805"/>
        <end position="827"/>
    </location>
</feature>
<dbReference type="InterPro" id="IPR050250">
    <property type="entry name" value="Macrolide_Exporter_MacB"/>
</dbReference>
<feature type="domain" description="ABC3 transporter permease C-terminal" evidence="8">
    <location>
        <begin position="718"/>
        <end position="828"/>
    </location>
</feature>
<keyword evidence="4 7" id="KW-1133">Transmembrane helix</keyword>
<organism evidence="9 10">
    <name type="scientific">Actinacidiphila paucisporea</name>
    <dbReference type="NCBI Taxonomy" id="310782"/>
    <lineage>
        <taxon>Bacteria</taxon>
        <taxon>Bacillati</taxon>
        <taxon>Actinomycetota</taxon>
        <taxon>Actinomycetes</taxon>
        <taxon>Kitasatosporales</taxon>
        <taxon>Streptomycetaceae</taxon>
        <taxon>Actinacidiphila</taxon>
    </lineage>
</organism>
<feature type="transmembrane region" description="Helical" evidence="7">
    <location>
        <begin position="311"/>
        <end position="333"/>
    </location>
</feature>
<name>A0A1M6WW76_9ACTN</name>
<sequence>MNGLARASVRFRPASFAGSFVALLFAAAMVMACGTLLQTGVTAHVAPVRYAHVPVVVAPDPDARITVGHGEDRETEGEPLTDTPRLSAAFAPRIAAEPGVAAAVPDIAFPVQGAGLTALTGRNWDARAVEGVAAAQGHAPAAGEVVLDPGSARAAHTGVGRTVTLTAPGGTATYRVAGLTAPGTAATAYFAESAAPRLSGHPGLADAVAVLPRPGVSTAEAADQARHAVGRAADVRTGDGRGAAEQPRLAGAKEMLTAIGGSFGGIAAATAVFVVMGTVALAVGQRRREIALLRAIGATPRQIRRTVATEAVLVAPLAGLAGLLPGVALARWWLDQLVRRDAVPHGVTLAVGWIPMVVAVGAGLLAALVAGLLAARRPSKARPSEALGEAAVERRRPGVIRTLLGTVAVAGGVVLAAVAAHTTGDDAASIALAVVFCFMAGVAFLGPVVAWLAAAILGLPLRAGGAPGALAAANTRANARALASAITPIVLVTAFAGTLLCMQSSLQHESSRQIRDGVVADQVIGSAGAGVPAGTAARAARVEGVADAVGVLRSGALYRASGALNSTSVLGVDGDPAQLPGVLALGLRTGSLAGLTRDGRTVAVDTLLAATAKVHVGDRISLWLGDGTALRPRVVATYSRGLGLGSLLLPRAVLAPHAASAFDTEVLVHDGPGADAGAVRRALADRLGVPGLRVTDRAGYRAQADRDLELNAWANRVMAAVLGGFAAVAAANTLVMTVLDRRREVALLRLAGTTRLQVLRMLRGEAVLVAVAGLAIGSAIAWITLVPIARGLTGAAPYLAPRTAAVLACATLLLTLTATTLPARALLRDARGA</sequence>
<proteinExistence type="inferred from homology"/>
<gene>
    <name evidence="9" type="ORF">SAMN05216499_102231</name>
</gene>
<dbReference type="RefSeq" id="WP_073493883.1">
    <property type="nucleotide sequence ID" value="NZ_FRBI01000002.1"/>
</dbReference>
<evidence type="ECO:0000259" key="8">
    <source>
        <dbReference type="Pfam" id="PF02687"/>
    </source>
</evidence>
<feature type="domain" description="ABC3 transporter permease C-terminal" evidence="8">
    <location>
        <begin position="262"/>
        <end position="381"/>
    </location>
</feature>
<dbReference type="EMBL" id="FRBI01000002">
    <property type="protein sequence ID" value="SHK97916.1"/>
    <property type="molecule type" value="Genomic_DNA"/>
</dbReference>
<reference evidence="9 10" key="1">
    <citation type="submission" date="2016-11" db="EMBL/GenBank/DDBJ databases">
        <authorList>
            <person name="Jaros S."/>
            <person name="Januszkiewicz K."/>
            <person name="Wedrychowicz H."/>
        </authorList>
    </citation>
    <scope>NUCLEOTIDE SEQUENCE [LARGE SCALE GENOMIC DNA]</scope>
    <source>
        <strain evidence="9 10">CGMCC 4.2025</strain>
    </source>
</reference>
<feature type="transmembrane region" description="Helical" evidence="7">
    <location>
        <begin position="428"/>
        <end position="461"/>
    </location>
</feature>
<evidence type="ECO:0000313" key="10">
    <source>
        <dbReference type="Proteomes" id="UP000184111"/>
    </source>
</evidence>
<dbReference type="GO" id="GO:0022857">
    <property type="term" value="F:transmembrane transporter activity"/>
    <property type="evidence" value="ECO:0007669"/>
    <property type="project" value="TreeGrafter"/>
</dbReference>
<feature type="transmembrane region" description="Helical" evidence="7">
    <location>
        <begin position="403"/>
        <end position="422"/>
    </location>
</feature>
<keyword evidence="10" id="KW-1185">Reference proteome</keyword>
<evidence type="ECO:0000256" key="7">
    <source>
        <dbReference type="SAM" id="Phobius"/>
    </source>
</evidence>
<accession>A0A1M6WW76</accession>
<feature type="transmembrane region" description="Helical" evidence="7">
    <location>
        <begin position="766"/>
        <end position="785"/>
    </location>
</feature>